<evidence type="ECO:0000313" key="4">
    <source>
        <dbReference type="Proteomes" id="UP001217500"/>
    </source>
</evidence>
<dbReference type="KEGG" id="gso:PH603_02300"/>
<dbReference type="RefSeq" id="WP_289504307.1">
    <property type="nucleotide sequence ID" value="NZ_CP116805.1"/>
</dbReference>
<dbReference type="NCBIfam" id="TIGR02595">
    <property type="entry name" value="PEP_CTERM"/>
    <property type="match status" value="1"/>
</dbReference>
<sequence>MLKAFSYAVVGALALASVPASAAVTFDFSSGSGSAYSYDYSSSDVNLKVTAGQYKNGSITPWEWVQQNHHSGYWDYAQVTRSGDGLGVSLGKNDNGWIDGNGTDDVLVFNFSEAVRIVSVVFGNADNSDDFRLFGEDNALMGEFGLSGSHHNRSTFTFDGGWVTDQLAFGAISQNDTFRILSMNVEFIDPVASIPGGGLVAGIPEPSTWLMVILGFGASIGFARRRGANRNTMA</sequence>
<dbReference type="EMBL" id="CP116805">
    <property type="protein sequence ID" value="WCL54588.1"/>
    <property type="molecule type" value="Genomic_DNA"/>
</dbReference>
<evidence type="ECO:0000259" key="2">
    <source>
        <dbReference type="Pfam" id="PF07589"/>
    </source>
</evidence>
<feature type="chain" id="PRO_5042274968" evidence="1">
    <location>
        <begin position="23"/>
        <end position="234"/>
    </location>
</feature>
<proteinExistence type="predicted"/>
<gene>
    <name evidence="3" type="ORF">PH603_02300</name>
</gene>
<keyword evidence="1" id="KW-0732">Signal</keyword>
<protein>
    <submittedName>
        <fullName evidence="3">PEP-CTERM sorting domain-containing protein</fullName>
    </submittedName>
</protein>
<feature type="domain" description="Ice-binding protein C-terminal" evidence="2">
    <location>
        <begin position="203"/>
        <end position="226"/>
    </location>
</feature>
<name>A0AAE9XVG2_9PROT</name>
<dbReference type="Pfam" id="PF07589">
    <property type="entry name" value="PEP-CTERM"/>
    <property type="match status" value="1"/>
</dbReference>
<evidence type="ECO:0000256" key="1">
    <source>
        <dbReference type="SAM" id="SignalP"/>
    </source>
</evidence>
<evidence type="ECO:0000313" key="3">
    <source>
        <dbReference type="EMBL" id="WCL54588.1"/>
    </source>
</evidence>
<dbReference type="InterPro" id="IPR013424">
    <property type="entry name" value="Ice-binding_C"/>
</dbReference>
<dbReference type="Proteomes" id="UP001217500">
    <property type="component" value="Chromosome"/>
</dbReference>
<accession>A0AAE9XVG2</accession>
<keyword evidence="4" id="KW-1185">Reference proteome</keyword>
<dbReference type="AlphaFoldDB" id="A0AAE9XVG2"/>
<reference evidence="3" key="1">
    <citation type="submission" date="2023-01" db="EMBL/GenBank/DDBJ databases">
        <title>The genome sequence of Kordiimonadaceae bacterium 6D33.</title>
        <authorList>
            <person name="Liu Y."/>
        </authorList>
    </citation>
    <scope>NUCLEOTIDE SEQUENCE</scope>
    <source>
        <strain evidence="3">6D33</strain>
    </source>
</reference>
<organism evidence="3 4">
    <name type="scientific">Gimibacter soli</name>
    <dbReference type="NCBI Taxonomy" id="3024400"/>
    <lineage>
        <taxon>Bacteria</taxon>
        <taxon>Pseudomonadati</taxon>
        <taxon>Pseudomonadota</taxon>
        <taxon>Alphaproteobacteria</taxon>
        <taxon>Kordiimonadales</taxon>
        <taxon>Temperatibacteraceae</taxon>
        <taxon>Gimibacter</taxon>
    </lineage>
</organism>
<feature type="signal peptide" evidence="1">
    <location>
        <begin position="1"/>
        <end position="22"/>
    </location>
</feature>